<organism evidence="2 3">
    <name type="scientific">Asticcacaulis benevestitus DSM 16100 = ATCC BAA-896</name>
    <dbReference type="NCBI Taxonomy" id="1121022"/>
    <lineage>
        <taxon>Bacteria</taxon>
        <taxon>Pseudomonadati</taxon>
        <taxon>Pseudomonadota</taxon>
        <taxon>Alphaproteobacteria</taxon>
        <taxon>Caulobacterales</taxon>
        <taxon>Caulobacteraceae</taxon>
        <taxon>Asticcacaulis</taxon>
    </lineage>
</organism>
<feature type="transmembrane region" description="Helical" evidence="1">
    <location>
        <begin position="83"/>
        <end position="103"/>
    </location>
</feature>
<keyword evidence="3" id="KW-1185">Reference proteome</keyword>
<feature type="transmembrane region" description="Helical" evidence="1">
    <location>
        <begin position="115"/>
        <end position="137"/>
    </location>
</feature>
<keyword evidence="1" id="KW-0472">Membrane</keyword>
<evidence type="ECO:0000313" key="2">
    <source>
        <dbReference type="EMBL" id="ESQ89753.1"/>
    </source>
</evidence>
<keyword evidence="1" id="KW-1133">Transmembrane helix</keyword>
<accession>V4REE3</accession>
<dbReference type="AlphaFoldDB" id="V4REE3"/>
<dbReference type="Proteomes" id="UP000017837">
    <property type="component" value="Unassembled WGS sequence"/>
</dbReference>
<dbReference type="EMBL" id="AWGB01000028">
    <property type="protein sequence ID" value="ESQ89753.1"/>
    <property type="molecule type" value="Genomic_DNA"/>
</dbReference>
<reference evidence="2 3" key="1">
    <citation type="journal article" date="2014" name="Nature">
        <title>Sequential evolution of bacterial morphology by co-option of a developmental regulator.</title>
        <authorList>
            <person name="Jiang C."/>
            <person name="Brown P.J."/>
            <person name="Ducret A."/>
            <person name="Brun Y.V."/>
        </authorList>
    </citation>
    <scope>NUCLEOTIDE SEQUENCE [LARGE SCALE GENOMIC DNA]</scope>
    <source>
        <strain evidence="2 3">DSM 16100</strain>
    </source>
</reference>
<sequence>MREKRQDRTLEMAHEKDLWAHEADLQALQIKGRAEETENELKLGAQGLERSALEGSWTGLRASIDADARIGSSYPWVEAVRGLARPVLTVLIWLIFTVLFFSAMASKLPASTSEAVILTFVNAVTFAASSALAWWFGDRGPHIGLKR</sequence>
<evidence type="ECO:0000313" key="3">
    <source>
        <dbReference type="Proteomes" id="UP000017837"/>
    </source>
</evidence>
<keyword evidence="1" id="KW-0812">Transmembrane</keyword>
<dbReference type="RefSeq" id="WP_018081615.1">
    <property type="nucleotide sequence ID" value="NZ_AQWM01000006.1"/>
</dbReference>
<dbReference type="PATRIC" id="fig|1121022.4.peg.2742"/>
<protein>
    <submittedName>
        <fullName evidence="2">Uncharacterized protein</fullName>
    </submittedName>
</protein>
<evidence type="ECO:0000256" key="1">
    <source>
        <dbReference type="SAM" id="Phobius"/>
    </source>
</evidence>
<dbReference type="STRING" id="1121022.GCA_000376105_01950"/>
<comment type="caution">
    <text evidence="2">The sequence shown here is derived from an EMBL/GenBank/DDBJ whole genome shotgun (WGS) entry which is preliminary data.</text>
</comment>
<gene>
    <name evidence="2" type="ORF">ABENE_13490</name>
</gene>
<proteinExistence type="predicted"/>
<name>V4REE3_9CAUL</name>